<organism evidence="2 3">
    <name type="scientific">Flectobacillus longus</name>
    <dbReference type="NCBI Taxonomy" id="2984207"/>
    <lineage>
        <taxon>Bacteria</taxon>
        <taxon>Pseudomonadati</taxon>
        <taxon>Bacteroidota</taxon>
        <taxon>Cytophagia</taxon>
        <taxon>Cytophagales</taxon>
        <taxon>Flectobacillaceae</taxon>
        <taxon>Flectobacillus</taxon>
    </lineage>
</organism>
<accession>A0ABT6YKY7</accession>
<name>A0ABT6YKY7_9BACT</name>
<keyword evidence="3" id="KW-1185">Reference proteome</keyword>
<proteinExistence type="predicted"/>
<feature type="signal peptide" evidence="1">
    <location>
        <begin position="1"/>
        <end position="25"/>
    </location>
</feature>
<keyword evidence="2" id="KW-0560">Oxidoreductase</keyword>
<sequence length="207" mass="23601">MNRRDVIKNVALMLGGAFSAPTLMAMNHWENPIKTHPNGATFSLTQTQRNIVAEIAELILPKTTAPNEVSPGAKDVGVPAFIEMMMKDCYLQPEQQSFMEGLEKMEQVKFLELNDNERKGILKYLEQETKAEMKARQMKQTKMGDNDDHEDIKKVAKGLPFWRLIKELTLLGYFTSEEGIKASFEYVQIPGKVENIKLKPNQKSYAY</sequence>
<gene>
    <name evidence="2" type="ORF">QM480_07990</name>
</gene>
<dbReference type="EMBL" id="JASHID010000004">
    <property type="protein sequence ID" value="MDI9864261.1"/>
    <property type="molecule type" value="Genomic_DNA"/>
</dbReference>
<protein>
    <submittedName>
        <fullName evidence="2">Gluconate 2-dehydrogenase subunit 3 family protein</fullName>
        <ecNumber evidence="2">1.-.-.-</ecNumber>
    </submittedName>
</protein>
<dbReference type="Pfam" id="PF13618">
    <property type="entry name" value="Gluconate_2-dh3"/>
    <property type="match status" value="1"/>
</dbReference>
<feature type="chain" id="PRO_5047098997" evidence="1">
    <location>
        <begin position="26"/>
        <end position="207"/>
    </location>
</feature>
<evidence type="ECO:0000313" key="3">
    <source>
        <dbReference type="Proteomes" id="UP001236569"/>
    </source>
</evidence>
<dbReference type="InterPro" id="IPR027056">
    <property type="entry name" value="Gluconate_2DH_su3"/>
</dbReference>
<keyword evidence="1" id="KW-0732">Signal</keyword>
<dbReference type="GO" id="GO:0016491">
    <property type="term" value="F:oxidoreductase activity"/>
    <property type="evidence" value="ECO:0007669"/>
    <property type="project" value="UniProtKB-KW"/>
</dbReference>
<evidence type="ECO:0000313" key="2">
    <source>
        <dbReference type="EMBL" id="MDI9864261.1"/>
    </source>
</evidence>
<dbReference type="EC" id="1.-.-.-" evidence="2"/>
<dbReference type="RefSeq" id="WP_283369468.1">
    <property type="nucleotide sequence ID" value="NZ_JASHID010000004.1"/>
</dbReference>
<evidence type="ECO:0000256" key="1">
    <source>
        <dbReference type="SAM" id="SignalP"/>
    </source>
</evidence>
<comment type="caution">
    <text evidence="2">The sequence shown here is derived from an EMBL/GenBank/DDBJ whole genome shotgun (WGS) entry which is preliminary data.</text>
</comment>
<reference evidence="2 3" key="1">
    <citation type="submission" date="2023-05" db="EMBL/GenBank/DDBJ databases">
        <title>Novel species of genus Flectobacillus isolated from stream in China.</title>
        <authorList>
            <person name="Lu H."/>
        </authorList>
    </citation>
    <scope>NUCLEOTIDE SEQUENCE [LARGE SCALE GENOMIC DNA]</scope>
    <source>
        <strain evidence="2 3">DC10W</strain>
    </source>
</reference>
<dbReference type="Proteomes" id="UP001236569">
    <property type="component" value="Unassembled WGS sequence"/>
</dbReference>